<reference evidence="1" key="1">
    <citation type="submission" date="2023-03" db="EMBL/GenBank/DDBJ databases">
        <title>Lomoglobus Profundus gen. nov., sp. nov., a novel member of the phylum Verrucomicrobia, isolated from deep-marine sediment of South China Sea.</title>
        <authorList>
            <person name="Ahmad T."/>
            <person name="Ishaq S.E."/>
            <person name="Wang F."/>
        </authorList>
    </citation>
    <scope>NUCLEOTIDE SEQUENCE</scope>
    <source>
        <strain evidence="1">LMO-M01</strain>
    </source>
</reference>
<dbReference type="Proteomes" id="UP001218638">
    <property type="component" value="Chromosome"/>
</dbReference>
<dbReference type="RefSeq" id="WP_330930457.1">
    <property type="nucleotide sequence ID" value="NZ_CP119075.1"/>
</dbReference>
<name>A0AAF0CMZ4_9BACT</name>
<evidence type="ECO:0000313" key="2">
    <source>
        <dbReference type="Proteomes" id="UP001218638"/>
    </source>
</evidence>
<dbReference type="AlphaFoldDB" id="A0AAF0CMZ4"/>
<accession>A0AAF0CMZ4</accession>
<organism evidence="1 2">
    <name type="scientific">Synoicihabitans lomoniglobus</name>
    <dbReference type="NCBI Taxonomy" id="2909285"/>
    <lineage>
        <taxon>Bacteria</taxon>
        <taxon>Pseudomonadati</taxon>
        <taxon>Verrucomicrobiota</taxon>
        <taxon>Opitutia</taxon>
        <taxon>Opitutales</taxon>
        <taxon>Opitutaceae</taxon>
        <taxon>Synoicihabitans</taxon>
    </lineage>
</organism>
<evidence type="ECO:0000313" key="1">
    <source>
        <dbReference type="EMBL" id="WED63755.1"/>
    </source>
</evidence>
<gene>
    <name evidence="1" type="ORF">PXH66_15570</name>
</gene>
<sequence>MVYYHTPHHSPETATPLLSEIVAEAVHTAETCHANGRFFNVAPSASAGSEHAHRTSADRELLHIAQDFSFLYDASPEHIYAELQRHFRA</sequence>
<protein>
    <submittedName>
        <fullName evidence="1">Uncharacterized protein</fullName>
    </submittedName>
</protein>
<dbReference type="EMBL" id="CP119075">
    <property type="protein sequence ID" value="WED63755.1"/>
    <property type="molecule type" value="Genomic_DNA"/>
</dbReference>
<keyword evidence="2" id="KW-1185">Reference proteome</keyword>
<dbReference type="KEGG" id="slom:PXH66_15570"/>
<proteinExistence type="predicted"/>